<gene>
    <name evidence="1" type="ORF">FB45DRAFT_1067598</name>
</gene>
<sequence length="327" mass="36761">MLTLPSEITSEIFTHFLPPYPQRPPLAGPHFPWSLLQICRQWRDVALTIPTLWSTMKLYVDDSALQQHALQLHVLDLCMERSRHHPLSIALLCPSEVVDIAFVTPFAEAISPHVSRIRDLELRLPHEHLGCLTGSMSLLRRLIVGPREFLPAASHVSEELQQKLFSDAPNLRDVILSSRFDPFCITLPWSQFTSLTASLYCQEAAEILRHSALLEICNISVYDPGDVQPPISTLRALPSLSSFRLLWRDEGSDGDAPSLQQFFSVLAFPALESLVVSHRFLGDDPVAAIVALRRKGYPRQIAIHDSRTNESVFEAAFPDAELCVWSD</sequence>
<protein>
    <recommendedName>
        <fullName evidence="3">F-box domain-containing protein</fullName>
    </recommendedName>
</protein>
<proteinExistence type="predicted"/>
<dbReference type="AlphaFoldDB" id="A0AAD7F872"/>
<evidence type="ECO:0000313" key="2">
    <source>
        <dbReference type="Proteomes" id="UP001221142"/>
    </source>
</evidence>
<evidence type="ECO:0000313" key="1">
    <source>
        <dbReference type="EMBL" id="KAJ7608227.1"/>
    </source>
</evidence>
<accession>A0AAD7F872</accession>
<dbReference type="EMBL" id="JARKIF010000046">
    <property type="protein sequence ID" value="KAJ7608227.1"/>
    <property type="molecule type" value="Genomic_DNA"/>
</dbReference>
<evidence type="ECO:0008006" key="3">
    <source>
        <dbReference type="Google" id="ProtNLM"/>
    </source>
</evidence>
<keyword evidence="2" id="KW-1185">Reference proteome</keyword>
<organism evidence="1 2">
    <name type="scientific">Roridomyces roridus</name>
    <dbReference type="NCBI Taxonomy" id="1738132"/>
    <lineage>
        <taxon>Eukaryota</taxon>
        <taxon>Fungi</taxon>
        <taxon>Dikarya</taxon>
        <taxon>Basidiomycota</taxon>
        <taxon>Agaricomycotina</taxon>
        <taxon>Agaricomycetes</taxon>
        <taxon>Agaricomycetidae</taxon>
        <taxon>Agaricales</taxon>
        <taxon>Marasmiineae</taxon>
        <taxon>Mycenaceae</taxon>
        <taxon>Roridomyces</taxon>
    </lineage>
</organism>
<reference evidence="1" key="1">
    <citation type="submission" date="2023-03" db="EMBL/GenBank/DDBJ databases">
        <title>Massive genome expansion in bonnet fungi (Mycena s.s.) driven by repeated elements and novel gene families across ecological guilds.</title>
        <authorList>
            <consortium name="Lawrence Berkeley National Laboratory"/>
            <person name="Harder C.B."/>
            <person name="Miyauchi S."/>
            <person name="Viragh M."/>
            <person name="Kuo A."/>
            <person name="Thoen E."/>
            <person name="Andreopoulos B."/>
            <person name="Lu D."/>
            <person name="Skrede I."/>
            <person name="Drula E."/>
            <person name="Henrissat B."/>
            <person name="Morin E."/>
            <person name="Kohler A."/>
            <person name="Barry K."/>
            <person name="LaButti K."/>
            <person name="Morin E."/>
            <person name="Salamov A."/>
            <person name="Lipzen A."/>
            <person name="Mereny Z."/>
            <person name="Hegedus B."/>
            <person name="Baldrian P."/>
            <person name="Stursova M."/>
            <person name="Weitz H."/>
            <person name="Taylor A."/>
            <person name="Grigoriev I.V."/>
            <person name="Nagy L.G."/>
            <person name="Martin F."/>
            <person name="Kauserud H."/>
        </authorList>
    </citation>
    <scope>NUCLEOTIDE SEQUENCE</scope>
    <source>
        <strain evidence="1">9284</strain>
    </source>
</reference>
<comment type="caution">
    <text evidence="1">The sequence shown here is derived from an EMBL/GenBank/DDBJ whole genome shotgun (WGS) entry which is preliminary data.</text>
</comment>
<dbReference type="Proteomes" id="UP001221142">
    <property type="component" value="Unassembled WGS sequence"/>
</dbReference>
<name>A0AAD7F872_9AGAR</name>